<dbReference type="STRING" id="329046.A0A1Y2BX93"/>
<accession>A0A1Y2BX93</accession>
<keyword evidence="3" id="KW-1185">Reference proteome</keyword>
<evidence type="ECO:0000313" key="2">
    <source>
        <dbReference type="EMBL" id="ORY39284.1"/>
    </source>
</evidence>
<feature type="transmembrane region" description="Helical" evidence="1">
    <location>
        <begin position="138"/>
        <end position="155"/>
    </location>
</feature>
<evidence type="ECO:0008006" key="4">
    <source>
        <dbReference type="Google" id="ProtNLM"/>
    </source>
</evidence>
<keyword evidence="1" id="KW-0472">Membrane</keyword>
<protein>
    <recommendedName>
        <fullName evidence="4">HIG1 domain-containing protein</fullName>
    </recommendedName>
</protein>
<feature type="transmembrane region" description="Helical" evidence="1">
    <location>
        <begin position="161"/>
        <end position="180"/>
    </location>
</feature>
<proteinExistence type="predicted"/>
<name>A0A1Y2BX93_9FUNG</name>
<dbReference type="AlphaFoldDB" id="A0A1Y2BX93"/>
<dbReference type="Proteomes" id="UP000193642">
    <property type="component" value="Unassembled WGS sequence"/>
</dbReference>
<reference evidence="2 3" key="1">
    <citation type="submission" date="2016-07" db="EMBL/GenBank/DDBJ databases">
        <title>Pervasive Adenine N6-methylation of Active Genes in Fungi.</title>
        <authorList>
            <consortium name="DOE Joint Genome Institute"/>
            <person name="Mondo S.J."/>
            <person name="Dannebaum R.O."/>
            <person name="Kuo R.C."/>
            <person name="Labutti K."/>
            <person name="Haridas S."/>
            <person name="Kuo A."/>
            <person name="Salamov A."/>
            <person name="Ahrendt S.R."/>
            <person name="Lipzen A."/>
            <person name="Sullivan W."/>
            <person name="Andreopoulos W.B."/>
            <person name="Clum A."/>
            <person name="Lindquist E."/>
            <person name="Daum C."/>
            <person name="Ramamoorthy G.K."/>
            <person name="Gryganskyi A."/>
            <person name="Culley D."/>
            <person name="Magnuson J.K."/>
            <person name="James T.Y."/>
            <person name="O'Malley M.A."/>
            <person name="Stajich J.E."/>
            <person name="Spatafora J.W."/>
            <person name="Visel A."/>
            <person name="Grigoriev I.V."/>
        </authorList>
    </citation>
    <scope>NUCLEOTIDE SEQUENCE [LARGE SCALE GENOMIC DNA]</scope>
    <source>
        <strain evidence="2 3">JEL800</strain>
    </source>
</reference>
<dbReference type="EMBL" id="MCGO01000040">
    <property type="protein sequence ID" value="ORY39284.1"/>
    <property type="molecule type" value="Genomic_DNA"/>
</dbReference>
<gene>
    <name evidence="2" type="ORF">BCR33DRAFT_720122</name>
</gene>
<organism evidence="2 3">
    <name type="scientific">Rhizoclosmatium globosum</name>
    <dbReference type="NCBI Taxonomy" id="329046"/>
    <lineage>
        <taxon>Eukaryota</taxon>
        <taxon>Fungi</taxon>
        <taxon>Fungi incertae sedis</taxon>
        <taxon>Chytridiomycota</taxon>
        <taxon>Chytridiomycota incertae sedis</taxon>
        <taxon>Chytridiomycetes</taxon>
        <taxon>Chytridiales</taxon>
        <taxon>Chytriomycetaceae</taxon>
        <taxon>Rhizoclosmatium</taxon>
    </lineage>
</organism>
<sequence length="188" mass="20612">MSVSMSHISEHVEMPDKMEAHRLRREEKDKIHAKVLLEGAKMGLVTTAGAIAASLAAQRYIPAYARLTLPFRISLVLAASTAGFFTETDRAAMRADREFAQKFSITQKDDVSLAEASVARSWDMETVKQVAFKNRFQLLSWGYLGVVGTTLAYNFSRTDIFLSQNAVAGILLIGAAARIVNGEKKATA</sequence>
<keyword evidence="1" id="KW-1133">Transmembrane helix</keyword>
<comment type="caution">
    <text evidence="2">The sequence shown here is derived from an EMBL/GenBank/DDBJ whole genome shotgun (WGS) entry which is preliminary data.</text>
</comment>
<dbReference type="OrthoDB" id="1915122at2759"/>
<evidence type="ECO:0000313" key="3">
    <source>
        <dbReference type="Proteomes" id="UP000193642"/>
    </source>
</evidence>
<evidence type="ECO:0000256" key="1">
    <source>
        <dbReference type="SAM" id="Phobius"/>
    </source>
</evidence>
<keyword evidence="1" id="KW-0812">Transmembrane</keyword>